<gene>
    <name evidence="3" type="ORF">LOT_1119</name>
</gene>
<reference evidence="4" key="1">
    <citation type="journal article" date="2013" name="Genome Announc.">
        <title>Draft Genome Sequence of D-Branched-Chain Amino Acid Producer Lactobacillus otakiensis JCM 15040T, Isolated from a Traditional Japanese Pickle.</title>
        <authorList>
            <person name="Doi K."/>
            <person name="Mori K."/>
            <person name="Mutaguchi Y."/>
            <person name="Tashiro K."/>
            <person name="Fujino Y."/>
            <person name="Ohmori T."/>
            <person name="Kuhara S."/>
            <person name="Ohshima T."/>
        </authorList>
    </citation>
    <scope>NUCLEOTIDE SEQUENCE [LARGE SCALE GENOMIC DNA]</scope>
    <source>
        <strain evidence="4">JCM 15040</strain>
    </source>
</reference>
<name>S4NKZ7_9LACO</name>
<keyword evidence="3" id="KW-0449">Lipoprotein</keyword>
<dbReference type="OrthoDB" id="2138638at2"/>
<dbReference type="Proteomes" id="UP000016361">
    <property type="component" value="Unassembled WGS sequence"/>
</dbReference>
<evidence type="ECO:0000256" key="1">
    <source>
        <dbReference type="SAM" id="MobiDB-lite"/>
    </source>
</evidence>
<feature type="compositionally biased region" description="Low complexity" evidence="1">
    <location>
        <begin position="40"/>
        <end position="62"/>
    </location>
</feature>
<organism evidence="3 4">
    <name type="scientific">Lentilactobacillus otakiensis DSM 19908 = JCM 15040</name>
    <dbReference type="NCBI Taxonomy" id="1423780"/>
    <lineage>
        <taxon>Bacteria</taxon>
        <taxon>Bacillati</taxon>
        <taxon>Bacillota</taxon>
        <taxon>Bacilli</taxon>
        <taxon>Lactobacillales</taxon>
        <taxon>Lactobacillaceae</taxon>
        <taxon>Lentilactobacillus</taxon>
    </lineage>
</organism>
<dbReference type="PATRIC" id="fig|1423780.4.peg.816"/>
<evidence type="ECO:0000313" key="4">
    <source>
        <dbReference type="Proteomes" id="UP000016361"/>
    </source>
</evidence>
<proteinExistence type="predicted"/>
<comment type="caution">
    <text evidence="3">The sequence shown here is derived from an EMBL/GenBank/DDBJ whole genome shotgun (WGS) entry which is preliminary data.</text>
</comment>
<keyword evidence="2" id="KW-0732">Signal</keyword>
<dbReference type="AlphaFoldDB" id="S4NKZ7"/>
<feature type="signal peptide" evidence="2">
    <location>
        <begin position="1"/>
        <end position="20"/>
    </location>
</feature>
<evidence type="ECO:0000256" key="2">
    <source>
        <dbReference type="SAM" id="SignalP"/>
    </source>
</evidence>
<dbReference type="STRING" id="1423780.FD05_GL000813"/>
<feature type="compositionally biased region" description="Polar residues" evidence="1">
    <location>
        <begin position="63"/>
        <end position="76"/>
    </location>
</feature>
<dbReference type="PROSITE" id="PS51257">
    <property type="entry name" value="PROKAR_LIPOPROTEIN"/>
    <property type="match status" value="1"/>
</dbReference>
<dbReference type="RefSeq" id="WP_020281032.1">
    <property type="nucleotide sequence ID" value="NZ_AZED01000013.1"/>
</dbReference>
<dbReference type="eggNOG" id="ENOG5032QT1">
    <property type="taxonomic scope" value="Bacteria"/>
</dbReference>
<dbReference type="GeneID" id="301048079"/>
<sequence length="275" mass="28965">MKLYKLGGILLLSLVLVGCSNGNSSKQSSNNESKTDMQNSSSSSSSATSSSTTSQESASTTSGANNSQSDGQSYDFSSLTQDLSSKLSDTLLPQNSGLSDTSKNIHIRYNGNSADSNIYYSVGNDALALNDASIKAETPYALLTKRSYSSASDAQSHLDYTSASEIKGLPKVNLGHSIIGHTQSGAGQQYISWNEGNWSISVHGSPVNNTTPKKLAISSVDMFESYSLPAPNTQGVVKFNVGSSSQVITWQAGSVVYRLKANDPAVAIRMAASMK</sequence>
<keyword evidence="4" id="KW-1185">Reference proteome</keyword>
<protein>
    <submittedName>
        <fullName evidence="3">Lipoprotein</fullName>
    </submittedName>
</protein>
<feature type="compositionally biased region" description="Low complexity" evidence="1">
    <location>
        <begin position="22"/>
        <end position="32"/>
    </location>
</feature>
<feature type="chain" id="PRO_5038849327" evidence="2">
    <location>
        <begin position="21"/>
        <end position="275"/>
    </location>
</feature>
<accession>S4NKZ7</accession>
<feature type="region of interest" description="Disordered" evidence="1">
    <location>
        <begin position="22"/>
        <end position="76"/>
    </location>
</feature>
<dbReference type="EMBL" id="BASH01000003">
    <property type="protein sequence ID" value="GAD16581.1"/>
    <property type="molecule type" value="Genomic_DNA"/>
</dbReference>
<evidence type="ECO:0000313" key="3">
    <source>
        <dbReference type="EMBL" id="GAD16581.1"/>
    </source>
</evidence>